<reference evidence="4" key="1">
    <citation type="submission" date="2021-03" db="EMBL/GenBank/DDBJ databases">
        <title>Assistant Professor.</title>
        <authorList>
            <person name="Huq M.A."/>
        </authorList>
    </citation>
    <scope>NUCLEOTIDE SEQUENCE [LARGE SCALE GENOMIC DNA]</scope>
    <source>
        <strain evidence="4">MAH-28</strain>
    </source>
</reference>
<protein>
    <submittedName>
        <fullName evidence="3">Carboxypeptidase regulatory-like domain-containing protein</fullName>
    </submittedName>
</protein>
<evidence type="ECO:0000313" key="4">
    <source>
        <dbReference type="Proteomes" id="UP000679126"/>
    </source>
</evidence>
<evidence type="ECO:0000259" key="2">
    <source>
        <dbReference type="Pfam" id="PF25183"/>
    </source>
</evidence>
<gene>
    <name evidence="3" type="ORF">J7I43_14045</name>
</gene>
<name>A0ABS3YF91_9BACT</name>
<dbReference type="Pfam" id="PF25183">
    <property type="entry name" value="OMP_b-brl_4"/>
    <property type="match status" value="2"/>
</dbReference>
<dbReference type="InterPro" id="IPR008969">
    <property type="entry name" value="CarboxyPept-like_regulatory"/>
</dbReference>
<dbReference type="Proteomes" id="UP000679126">
    <property type="component" value="Unassembled WGS sequence"/>
</dbReference>
<feature type="chain" id="PRO_5046819788" evidence="1">
    <location>
        <begin position="22"/>
        <end position="1051"/>
    </location>
</feature>
<dbReference type="InterPro" id="IPR057601">
    <property type="entry name" value="Oar-like_b-barrel"/>
</dbReference>
<organism evidence="3 4">
    <name type="scientific">Chitinophaga chungangae</name>
    <dbReference type="NCBI Taxonomy" id="2821488"/>
    <lineage>
        <taxon>Bacteria</taxon>
        <taxon>Pseudomonadati</taxon>
        <taxon>Bacteroidota</taxon>
        <taxon>Chitinophagia</taxon>
        <taxon>Chitinophagales</taxon>
        <taxon>Chitinophagaceae</taxon>
        <taxon>Chitinophaga</taxon>
    </lineage>
</organism>
<evidence type="ECO:0000313" key="3">
    <source>
        <dbReference type="EMBL" id="MBO9153345.1"/>
    </source>
</evidence>
<dbReference type="EMBL" id="JAGHKP010000002">
    <property type="protein sequence ID" value="MBO9153345.1"/>
    <property type="molecule type" value="Genomic_DNA"/>
</dbReference>
<dbReference type="Pfam" id="PF13620">
    <property type="entry name" value="CarboxypepD_reg"/>
    <property type="match status" value="1"/>
</dbReference>
<dbReference type="SUPFAM" id="SSF49464">
    <property type="entry name" value="Carboxypeptidase regulatory domain-like"/>
    <property type="match status" value="1"/>
</dbReference>
<feature type="domain" description="TonB-dependent transporter Oar-like beta-barrel" evidence="2">
    <location>
        <begin position="234"/>
        <end position="301"/>
    </location>
</feature>
<feature type="domain" description="TonB-dependent transporter Oar-like beta-barrel" evidence="2">
    <location>
        <begin position="348"/>
        <end position="1000"/>
    </location>
</feature>
<dbReference type="SUPFAM" id="SSF56935">
    <property type="entry name" value="Porins"/>
    <property type="match status" value="1"/>
</dbReference>
<dbReference type="RefSeq" id="WP_209146311.1">
    <property type="nucleotide sequence ID" value="NZ_JAGHKP010000002.1"/>
</dbReference>
<dbReference type="Gene3D" id="2.60.40.1120">
    <property type="entry name" value="Carboxypeptidase-like, regulatory domain"/>
    <property type="match status" value="1"/>
</dbReference>
<proteinExistence type="predicted"/>
<keyword evidence="1" id="KW-0732">Signal</keyword>
<accession>A0ABS3YF91</accession>
<comment type="caution">
    <text evidence="3">The sequence shown here is derived from an EMBL/GenBank/DDBJ whole genome shotgun (WGS) entry which is preliminary data.</text>
</comment>
<sequence>MKKILLLLCCIGGIVSPELQAQTTQASILGTVSDDKKEMIPGASVLVRNESTGFTARTVTNAKGQYSFREMPLGGPYTVTVTFMGYADEKLDGYSLNQGDVLRVNVEMRPASVTINEVKVVGNSLRNKRDNFGAATTVTARDIAKLPVNGRNFTSLIDLSPLSRGNNLSGQLASSTNFTIDGTTARNPTSGGGSNSRTGAPYILSMEAIREFKVVTNQYDVTYGRSGGGTISSVTKSGTNTWSGSAFIYGRADWLSSSYDIRGAKRVNDFSTNQFGFSLSGPIVKDKAHFFFTWDRQADARPLFIADIKSPADEARLNISQSTLDQFLDIARTKYGVSNAPQTGSFDKKRGTDALFARVDWQLNEKNLLTIRDNFINDRNALGRDDNTAINLYESYGDANTFNNSLLATLRTTINPKITNELKVQHLYTFEESVPNAQLPAENIPRAIVERIASTVNGKAVQTAIQLGGQRFSPEHFYNNVVQLVDNVYLNTDKASFTFGTDIMYSHLNSLYGSELNGRYYIRGMDNFNNMVPWRYAREVAVVDDHSVKQNVLNAGLYAQMQTRLAKGLEMVLGLRADYTAYMSKANFNQTVYDELGLSTNNGLNTFQVQPRIQFNWDINENHTDYLRFGAGIFASDINNYAMINNQLFDGTKILSIDIQQNIPTPDFISYRKNPATAPGKELFDQLGLPRIGTINMNGKDAGIPVIYKANISYNHIFGDRLKAGVTVFTTIARNNYMYVDRNMVDQPYFTLSNEGGRGVYVPANTILATGEADWSKGRKSTNVGRVLELNSGGKVNQFAFVADATWRYFRDGEVTLSYTWNQTKDNTSYNGDVANTATLSLMTPQDPRNLSLMSYSDNHFRHKIVFYGTLPSFYGVSVGVRYSGLGGTRYTLAVNGNVNGDFVTSNDLPFVFDINDPAVPEALRNGIKGILDNPNASENIKDYIRSSMGRVAERNGGENKFFGVWDLRVAKKFKLFKSHSLEISGDVFNVANLLNKDWGATKTLGKTNLLNLNGFSQATQTYSYGVNANAGVITPSGNPWQLQLGARYAF</sequence>
<keyword evidence="4" id="KW-1185">Reference proteome</keyword>
<feature type="signal peptide" evidence="1">
    <location>
        <begin position="1"/>
        <end position="21"/>
    </location>
</feature>
<evidence type="ECO:0000256" key="1">
    <source>
        <dbReference type="SAM" id="SignalP"/>
    </source>
</evidence>